<dbReference type="CDD" id="cd00378">
    <property type="entry name" value="SHMT"/>
    <property type="match status" value="1"/>
</dbReference>
<sequence>MSGPPLSDPELAELLGRETRRRASTLQLLASETPASPAVRAALTSDLGAKYAEGYPGARYHGGCDVVDDVERLAVDRAAELFGAEYVNVQPLSGSAANLAVYAAFAQPGDPVLALRLQHGGHQTHGSRANFSGRWFAPIHYGIRATDERIDYDELRDLALLHRPRIIVAGGAAYSRLIDFAALRRIADEAEAILWVDAAHLAGLTAAGVIPSPVPYADVVTLSTHKVLQGPRGGMILASEAHRAVLQKAVHPFVQGGPAMNSIAAKAVCMRESGTDGFAEYAAGTVACAQRLGDELATRGLRIVSGGTDLHFAVADVSGLDMTGAEAQRRLDSAGIVVDRTVLPFDPQPVTEGSAIRFGTPCAVLADLGRDDMVTVAEWIVRALDAEVGSTQHADLRREIRLRLGG</sequence>
<gene>
    <name evidence="4 6" type="primary">glyA</name>
    <name evidence="6" type="ORF">VZC37_00110</name>
</gene>
<evidence type="ECO:0000256" key="4">
    <source>
        <dbReference type="HAMAP-Rule" id="MF_00051"/>
    </source>
</evidence>
<evidence type="ECO:0000256" key="2">
    <source>
        <dbReference type="ARBA" id="ARBA00006376"/>
    </source>
</evidence>
<keyword evidence="4" id="KW-0554">One-carbon metabolism</keyword>
<comment type="function">
    <text evidence="4">Catalyzes the reversible interconversion of serine and glycine with tetrahydrofolate (THF) serving as the one-carbon carrier. This reaction serves as the major source of one-carbon groups required for the biosynthesis of purines, thymidylate, methionine, and other important biomolecules. Also exhibits THF-independent aldolase activity toward beta-hydroxyamino acids, producing glycine and aldehydes, via a retro-aldol mechanism.</text>
</comment>
<dbReference type="Proteomes" id="UP001347146">
    <property type="component" value="Unassembled WGS sequence"/>
</dbReference>
<dbReference type="InterPro" id="IPR039429">
    <property type="entry name" value="SHMT-like_dom"/>
</dbReference>
<dbReference type="InterPro" id="IPR015421">
    <property type="entry name" value="PyrdxlP-dep_Trfase_major"/>
</dbReference>
<dbReference type="EMBL" id="JAZDUF010000001">
    <property type="protein sequence ID" value="MEE3848714.1"/>
    <property type="molecule type" value="Genomic_DNA"/>
</dbReference>
<keyword evidence="3 4" id="KW-0663">Pyridoxal phosphate</keyword>
<comment type="catalytic activity">
    <reaction evidence="4">
        <text>(6R)-5,10-methylene-5,6,7,8-tetrahydrofolate + glycine + H2O = (6S)-5,6,7,8-tetrahydrofolate + L-serine</text>
        <dbReference type="Rhea" id="RHEA:15481"/>
        <dbReference type="ChEBI" id="CHEBI:15377"/>
        <dbReference type="ChEBI" id="CHEBI:15636"/>
        <dbReference type="ChEBI" id="CHEBI:33384"/>
        <dbReference type="ChEBI" id="CHEBI:57305"/>
        <dbReference type="ChEBI" id="CHEBI:57453"/>
        <dbReference type="EC" id="2.1.2.1"/>
    </reaction>
</comment>
<evidence type="ECO:0000256" key="1">
    <source>
        <dbReference type="ARBA" id="ARBA00001933"/>
    </source>
</evidence>
<dbReference type="InterPro" id="IPR015424">
    <property type="entry name" value="PyrdxlP-dep_Trfase"/>
</dbReference>
<keyword evidence="4" id="KW-0963">Cytoplasm</keyword>
<comment type="pathway">
    <text evidence="4">Amino-acid biosynthesis; glycine biosynthesis; glycine from L-serine: step 1/1.</text>
</comment>
<dbReference type="Gene3D" id="3.40.640.10">
    <property type="entry name" value="Type I PLP-dependent aspartate aminotransferase-like (Major domain)"/>
    <property type="match status" value="1"/>
</dbReference>
<dbReference type="GO" id="GO:0004372">
    <property type="term" value="F:glycine hydroxymethyltransferase activity"/>
    <property type="evidence" value="ECO:0007669"/>
    <property type="project" value="UniProtKB-EC"/>
</dbReference>
<comment type="similarity">
    <text evidence="2 4">Belongs to the SHMT family.</text>
</comment>
<dbReference type="EC" id="2.1.2.1" evidence="4"/>
<comment type="subunit">
    <text evidence="4">Homodimer.</text>
</comment>
<dbReference type="PIRSF" id="PIRSF000412">
    <property type="entry name" value="SHMT"/>
    <property type="match status" value="1"/>
</dbReference>
<evidence type="ECO:0000313" key="6">
    <source>
        <dbReference type="EMBL" id="MEE3848714.1"/>
    </source>
</evidence>
<feature type="site" description="Plays an important role in substrate specificity" evidence="4">
    <location>
        <position position="225"/>
    </location>
</feature>
<evidence type="ECO:0000259" key="5">
    <source>
        <dbReference type="Pfam" id="PF00464"/>
    </source>
</evidence>
<feature type="modified residue" description="N6-(pyridoxal phosphate)lysine" evidence="4">
    <location>
        <position position="226"/>
    </location>
</feature>
<comment type="subcellular location">
    <subcellularLocation>
        <location evidence="4">Cytoplasm</location>
    </subcellularLocation>
</comment>
<feature type="binding site" evidence="4">
    <location>
        <position position="117"/>
    </location>
    <ligand>
        <name>(6S)-5,6,7,8-tetrahydrofolate</name>
        <dbReference type="ChEBI" id="CHEBI:57453"/>
    </ligand>
</feature>
<keyword evidence="7" id="KW-1185">Reference proteome</keyword>
<dbReference type="Gene3D" id="3.90.1150.10">
    <property type="entry name" value="Aspartate Aminotransferase, domain 1"/>
    <property type="match status" value="1"/>
</dbReference>
<accession>A0ABU7M6J2</accession>
<keyword evidence="4" id="KW-0028">Amino-acid biosynthesis</keyword>
<dbReference type="Pfam" id="PF00464">
    <property type="entry name" value="SHMT"/>
    <property type="match status" value="1"/>
</dbReference>
<comment type="caution">
    <text evidence="4">Lacks conserved residue(s) required for the propagation of feature annotation.</text>
</comment>
<dbReference type="InterPro" id="IPR015422">
    <property type="entry name" value="PyrdxlP-dep_Trfase_small"/>
</dbReference>
<reference evidence="6 7" key="1">
    <citation type="submission" date="2024-01" db="EMBL/GenBank/DDBJ databases">
        <title>Draft genome sequence of Gordonia sp. LSe1-13.</title>
        <authorList>
            <person name="Suphannarot A."/>
            <person name="Mingma R."/>
        </authorList>
    </citation>
    <scope>NUCLEOTIDE SEQUENCE [LARGE SCALE GENOMIC DNA]</scope>
    <source>
        <strain evidence="6 7">LSe1-13</strain>
    </source>
</reference>
<feature type="domain" description="Serine hydroxymethyltransferase-like" evidence="5">
    <location>
        <begin position="7"/>
        <end position="380"/>
    </location>
</feature>
<comment type="pathway">
    <text evidence="4">One-carbon metabolism; tetrahydrofolate interconversion.</text>
</comment>
<dbReference type="SUPFAM" id="SSF53383">
    <property type="entry name" value="PLP-dependent transferases"/>
    <property type="match status" value="1"/>
</dbReference>
<evidence type="ECO:0000313" key="7">
    <source>
        <dbReference type="Proteomes" id="UP001347146"/>
    </source>
</evidence>
<protein>
    <recommendedName>
        <fullName evidence="4">Serine hydroxymethyltransferase</fullName>
        <shortName evidence="4">SHMT</shortName>
        <shortName evidence="4">Serine methylase</shortName>
        <ecNumber evidence="4">2.1.2.1</ecNumber>
    </recommendedName>
</protein>
<dbReference type="InterPro" id="IPR049943">
    <property type="entry name" value="Ser_HO-MeTrfase-like"/>
</dbReference>
<dbReference type="PANTHER" id="PTHR11680:SF35">
    <property type="entry name" value="SERINE HYDROXYMETHYLTRANSFERASE 1"/>
    <property type="match status" value="1"/>
</dbReference>
<dbReference type="NCBIfam" id="NF000586">
    <property type="entry name" value="PRK00011.1"/>
    <property type="match status" value="1"/>
</dbReference>
<proteinExistence type="inferred from homology"/>
<keyword evidence="4 6" id="KW-0808">Transferase</keyword>
<name>A0ABU7M6J2_9ACTN</name>
<dbReference type="HAMAP" id="MF_00051">
    <property type="entry name" value="SHMT"/>
    <property type="match status" value="1"/>
</dbReference>
<organism evidence="6 7">
    <name type="scientific">Gordonia sesuvii</name>
    <dbReference type="NCBI Taxonomy" id="3116777"/>
    <lineage>
        <taxon>Bacteria</taxon>
        <taxon>Bacillati</taxon>
        <taxon>Actinomycetota</taxon>
        <taxon>Actinomycetes</taxon>
        <taxon>Mycobacteriales</taxon>
        <taxon>Gordoniaceae</taxon>
        <taxon>Gordonia</taxon>
    </lineage>
</organism>
<dbReference type="PANTHER" id="PTHR11680">
    <property type="entry name" value="SERINE HYDROXYMETHYLTRANSFERASE"/>
    <property type="match status" value="1"/>
</dbReference>
<comment type="cofactor">
    <cofactor evidence="1 4">
        <name>pyridoxal 5'-phosphate</name>
        <dbReference type="ChEBI" id="CHEBI:597326"/>
    </cofactor>
</comment>
<dbReference type="InterPro" id="IPR001085">
    <property type="entry name" value="Ser_HO-MeTrfase"/>
</dbReference>
<evidence type="ECO:0000256" key="3">
    <source>
        <dbReference type="ARBA" id="ARBA00022898"/>
    </source>
</evidence>
<comment type="caution">
    <text evidence="6">The sequence shown here is derived from an EMBL/GenBank/DDBJ whole genome shotgun (WGS) entry which is preliminary data.</text>
</comment>